<dbReference type="InterPro" id="IPR036890">
    <property type="entry name" value="HATPase_C_sf"/>
</dbReference>
<proteinExistence type="predicted"/>
<protein>
    <submittedName>
        <fullName evidence="3">Anti-sigma regulatory factor (Ser/Thr protein kinase)</fullName>
    </submittedName>
</protein>
<dbReference type="Pfam" id="PF13581">
    <property type="entry name" value="HATPase_c_2"/>
    <property type="match status" value="1"/>
</dbReference>
<accession>A0A1H5S7Z8</accession>
<keyword evidence="4" id="KW-1185">Reference proteome</keyword>
<evidence type="ECO:0000313" key="4">
    <source>
        <dbReference type="Proteomes" id="UP000236723"/>
    </source>
</evidence>
<keyword evidence="1" id="KW-0723">Serine/threonine-protein kinase</keyword>
<dbReference type="InterPro" id="IPR003594">
    <property type="entry name" value="HATPase_dom"/>
</dbReference>
<dbReference type="EMBL" id="FNVO01000001">
    <property type="protein sequence ID" value="SEF46544.1"/>
    <property type="molecule type" value="Genomic_DNA"/>
</dbReference>
<evidence type="ECO:0000256" key="1">
    <source>
        <dbReference type="ARBA" id="ARBA00022527"/>
    </source>
</evidence>
<dbReference type="SUPFAM" id="SSF55874">
    <property type="entry name" value="ATPase domain of HSP90 chaperone/DNA topoisomerase II/histidine kinase"/>
    <property type="match status" value="1"/>
</dbReference>
<keyword evidence="3" id="KW-0418">Kinase</keyword>
<evidence type="ECO:0000313" key="3">
    <source>
        <dbReference type="EMBL" id="SEF46544.1"/>
    </source>
</evidence>
<dbReference type="PANTHER" id="PTHR35526:SF3">
    <property type="entry name" value="ANTI-SIGMA-F FACTOR RSBW"/>
    <property type="match status" value="1"/>
</dbReference>
<dbReference type="CDD" id="cd16936">
    <property type="entry name" value="HATPase_RsbW-like"/>
    <property type="match status" value="1"/>
</dbReference>
<dbReference type="GO" id="GO:0004674">
    <property type="term" value="F:protein serine/threonine kinase activity"/>
    <property type="evidence" value="ECO:0007669"/>
    <property type="project" value="UniProtKB-KW"/>
</dbReference>
<dbReference type="RefSeq" id="WP_103935594.1">
    <property type="nucleotide sequence ID" value="NZ_FNVO01000001.1"/>
</dbReference>
<dbReference type="Gene3D" id="3.30.565.10">
    <property type="entry name" value="Histidine kinase-like ATPase, C-terminal domain"/>
    <property type="match status" value="1"/>
</dbReference>
<evidence type="ECO:0000259" key="2">
    <source>
        <dbReference type="Pfam" id="PF13581"/>
    </source>
</evidence>
<reference evidence="3" key="1">
    <citation type="submission" date="2016-10" db="EMBL/GenBank/DDBJ databases">
        <authorList>
            <person name="de Groot N.N."/>
        </authorList>
    </citation>
    <scope>NUCLEOTIDE SEQUENCE [LARGE SCALE GENOMIC DNA]</scope>
    <source>
        <strain evidence="3">DSM 43163</strain>
    </source>
</reference>
<feature type="domain" description="Histidine kinase/HSP90-like ATPase" evidence="2">
    <location>
        <begin position="15"/>
        <end position="143"/>
    </location>
</feature>
<dbReference type="AlphaFoldDB" id="A0A1H5S7Z8"/>
<dbReference type="PANTHER" id="PTHR35526">
    <property type="entry name" value="ANTI-SIGMA-F FACTOR RSBW-RELATED"/>
    <property type="match status" value="1"/>
</dbReference>
<dbReference type="InterPro" id="IPR050267">
    <property type="entry name" value="Anti-sigma-factor_SerPK"/>
</dbReference>
<dbReference type="Proteomes" id="UP000236723">
    <property type="component" value="Unassembled WGS sequence"/>
</dbReference>
<sequence length="150" mass="15559">MQSNPGSPHSDLTLAARPGAARQARRHVARVLPGWGMAGLADTAELLASELVTNAVRATAALVAAAPGEDRPPVVPPDRLGTIRLRLSRPGGRLRIEVWDADGRPPVPRAADADAEGGRGLLLVAALSAGWGWHPARDGGKVVWCEPAGP</sequence>
<keyword evidence="3" id="KW-0808">Transferase</keyword>
<name>A0A1H5S7Z8_9ACTN</name>
<gene>
    <name evidence="3" type="ORF">SAMN04489712_101106</name>
</gene>
<organism evidence="3 4">
    <name type="scientific">Thermomonospora echinospora</name>
    <dbReference type="NCBI Taxonomy" id="1992"/>
    <lineage>
        <taxon>Bacteria</taxon>
        <taxon>Bacillati</taxon>
        <taxon>Actinomycetota</taxon>
        <taxon>Actinomycetes</taxon>
        <taxon>Streptosporangiales</taxon>
        <taxon>Thermomonosporaceae</taxon>
        <taxon>Thermomonospora</taxon>
    </lineage>
</organism>